<comment type="similarity">
    <text evidence="3">Belongs to the SmpB family.</text>
</comment>
<dbReference type="Pfam" id="PF01668">
    <property type="entry name" value="SmpB"/>
    <property type="match status" value="1"/>
</dbReference>
<dbReference type="GO" id="GO:0070929">
    <property type="term" value="P:trans-translation"/>
    <property type="evidence" value="ECO:0007669"/>
    <property type="project" value="UniProtKB-UniRule"/>
</dbReference>
<dbReference type="CDD" id="cd09294">
    <property type="entry name" value="SmpB"/>
    <property type="match status" value="1"/>
</dbReference>
<dbReference type="NCBIfam" id="NF003843">
    <property type="entry name" value="PRK05422.1"/>
    <property type="match status" value="1"/>
</dbReference>
<gene>
    <name evidence="3 5" type="primary">smpB</name>
    <name evidence="5" type="ORF">HKN21_05495</name>
</gene>
<dbReference type="HAMAP" id="MF_00023">
    <property type="entry name" value="SmpB"/>
    <property type="match status" value="1"/>
</dbReference>
<evidence type="ECO:0000256" key="1">
    <source>
        <dbReference type="ARBA" id="ARBA00022490"/>
    </source>
</evidence>
<dbReference type="GO" id="GO:0005829">
    <property type="term" value="C:cytosol"/>
    <property type="evidence" value="ECO:0007669"/>
    <property type="project" value="TreeGrafter"/>
</dbReference>
<dbReference type="EMBL" id="JABDJR010000209">
    <property type="protein sequence ID" value="NNF06194.1"/>
    <property type="molecule type" value="Genomic_DNA"/>
</dbReference>
<comment type="caution">
    <text evidence="5">The sequence shown here is derived from an EMBL/GenBank/DDBJ whole genome shotgun (WGS) entry which is preliminary data.</text>
</comment>
<dbReference type="InterPro" id="IPR020081">
    <property type="entry name" value="SsrA-bd_prot_CS"/>
</dbReference>
<keyword evidence="1 3" id="KW-0963">Cytoplasm</keyword>
<dbReference type="Proteomes" id="UP000547674">
    <property type="component" value="Unassembled WGS sequence"/>
</dbReference>
<comment type="subcellular location">
    <subcellularLocation>
        <location evidence="3">Cytoplasm</location>
    </subcellularLocation>
    <text evidence="3">The tmRNA-SmpB complex associates with stalled 70S ribosomes.</text>
</comment>
<sequence length="160" mass="18456">MAAKKSKEPSDIKLIAQNRKARHLYHILEVFEAGLVLTGTEVKSLRAGKASLGDSYAVLEGSELWLHKLHIGHYEQGNRFNHEILRRRKLLLNAREIRKLLGKVQEKGLTIVPTKIYFKKGWAKVEIAVVKGKKDFDKRQDLAKRDADRDMERAMSRKNR</sequence>
<evidence type="ECO:0000313" key="5">
    <source>
        <dbReference type="EMBL" id="NNF06194.1"/>
    </source>
</evidence>
<evidence type="ECO:0000256" key="4">
    <source>
        <dbReference type="SAM" id="MobiDB-lite"/>
    </source>
</evidence>
<dbReference type="PANTHER" id="PTHR30308">
    <property type="entry name" value="TMRNA-BINDING COMPONENT OF TRANS-TRANSLATION TAGGING COMPLEX"/>
    <property type="match status" value="1"/>
</dbReference>
<dbReference type="GO" id="GO:0070930">
    <property type="term" value="P:trans-translation-dependent protein tagging"/>
    <property type="evidence" value="ECO:0007669"/>
    <property type="project" value="TreeGrafter"/>
</dbReference>
<dbReference type="GO" id="GO:0003723">
    <property type="term" value="F:RNA binding"/>
    <property type="evidence" value="ECO:0007669"/>
    <property type="project" value="UniProtKB-UniRule"/>
</dbReference>
<dbReference type="InterPro" id="IPR023620">
    <property type="entry name" value="SmpB"/>
</dbReference>
<protein>
    <recommendedName>
        <fullName evidence="3">SsrA-binding protein</fullName>
    </recommendedName>
    <alternativeName>
        <fullName evidence="3">Small protein B</fullName>
    </alternativeName>
</protein>
<dbReference type="NCBIfam" id="TIGR00086">
    <property type="entry name" value="smpB"/>
    <property type="match status" value="1"/>
</dbReference>
<proteinExistence type="inferred from homology"/>
<comment type="function">
    <text evidence="3">Required for rescue of stalled ribosomes mediated by trans-translation. Binds to transfer-messenger RNA (tmRNA), required for stable association of tmRNA with ribosomes. tmRNA and SmpB together mimic tRNA shape, replacing the anticodon stem-loop with SmpB. tmRNA is encoded by the ssrA gene; the 2 termini fold to resemble tRNA(Ala) and it encodes a 'tag peptide', a short internal open reading frame. During trans-translation Ala-aminoacylated tmRNA acts like a tRNA, entering the A-site of stalled ribosomes, displacing the stalled mRNA. The ribosome then switches to translate the ORF on the tmRNA; the nascent peptide is terminated with the 'tag peptide' encoded by the tmRNA and targeted for degradation. The ribosome is freed to recommence translation, which seems to be the essential function of trans-translation.</text>
</comment>
<keyword evidence="2 3" id="KW-0694">RNA-binding</keyword>
<dbReference type="PANTHER" id="PTHR30308:SF2">
    <property type="entry name" value="SSRA-BINDING PROTEIN"/>
    <property type="match status" value="1"/>
</dbReference>
<dbReference type="Gene3D" id="2.40.280.10">
    <property type="match status" value="1"/>
</dbReference>
<evidence type="ECO:0000313" key="6">
    <source>
        <dbReference type="Proteomes" id="UP000547674"/>
    </source>
</evidence>
<dbReference type="SUPFAM" id="SSF74982">
    <property type="entry name" value="Small protein B (SmpB)"/>
    <property type="match status" value="1"/>
</dbReference>
<dbReference type="InterPro" id="IPR000037">
    <property type="entry name" value="SsrA-bd_prot"/>
</dbReference>
<feature type="region of interest" description="Disordered" evidence="4">
    <location>
        <begin position="138"/>
        <end position="160"/>
    </location>
</feature>
<evidence type="ECO:0000256" key="3">
    <source>
        <dbReference type="HAMAP-Rule" id="MF_00023"/>
    </source>
</evidence>
<organism evidence="5 6">
    <name type="scientific">Eiseniibacteriota bacterium</name>
    <dbReference type="NCBI Taxonomy" id="2212470"/>
    <lineage>
        <taxon>Bacteria</taxon>
        <taxon>Candidatus Eiseniibacteriota</taxon>
    </lineage>
</organism>
<name>A0A7Y2E6L9_UNCEI</name>
<accession>A0A7Y2E6L9</accession>
<dbReference type="PROSITE" id="PS01317">
    <property type="entry name" value="SSRP"/>
    <property type="match status" value="1"/>
</dbReference>
<reference evidence="5 6" key="1">
    <citation type="submission" date="2020-03" db="EMBL/GenBank/DDBJ databases">
        <title>Metabolic flexibility allows generalist bacteria to become dominant in a frequently disturbed ecosystem.</title>
        <authorList>
            <person name="Chen Y.-J."/>
            <person name="Leung P.M."/>
            <person name="Bay S.K."/>
            <person name="Hugenholtz P."/>
            <person name="Kessler A.J."/>
            <person name="Shelley G."/>
            <person name="Waite D.W."/>
            <person name="Cook P.L."/>
            <person name="Greening C."/>
        </authorList>
    </citation>
    <scope>NUCLEOTIDE SEQUENCE [LARGE SCALE GENOMIC DNA]</scope>
    <source>
        <strain evidence="5">SS_bin_28</strain>
    </source>
</reference>
<dbReference type="AlphaFoldDB" id="A0A7Y2E6L9"/>
<evidence type="ECO:0000256" key="2">
    <source>
        <dbReference type="ARBA" id="ARBA00022884"/>
    </source>
</evidence>